<dbReference type="Pfam" id="PF07035">
    <property type="entry name" value="RMC1_C"/>
    <property type="match status" value="1"/>
</dbReference>
<reference evidence="4 5" key="1">
    <citation type="submission" date="2021-02" db="EMBL/GenBank/DDBJ databases">
        <title>Variation within the Batrachochytrium salamandrivorans European outbreak.</title>
        <authorList>
            <person name="Kelly M."/>
            <person name="Pasmans F."/>
            <person name="Shea T.P."/>
            <person name="Munoz J.F."/>
            <person name="Carranza S."/>
            <person name="Cuomo C.A."/>
            <person name="Martel A."/>
        </authorList>
    </citation>
    <scope>NUCLEOTIDE SEQUENCE [LARGE SCALE GENOMIC DNA]</scope>
    <source>
        <strain evidence="4 5">AMFP18/2</strain>
    </source>
</reference>
<feature type="region of interest" description="Disordered" evidence="1">
    <location>
        <begin position="79"/>
        <end position="103"/>
    </location>
</feature>
<evidence type="ECO:0000313" key="4">
    <source>
        <dbReference type="EMBL" id="KAH6593964.1"/>
    </source>
</evidence>
<proteinExistence type="predicted"/>
<dbReference type="InterPro" id="IPR049040">
    <property type="entry name" value="RMC1_N"/>
</dbReference>
<evidence type="ECO:0000313" key="5">
    <source>
        <dbReference type="Proteomes" id="UP001648503"/>
    </source>
</evidence>
<gene>
    <name evidence="4" type="ORF">BASA50_007019</name>
</gene>
<feature type="domain" description="Regulator of MON1-CCZ1 complex N-terminal" evidence="3">
    <location>
        <begin position="170"/>
        <end position="263"/>
    </location>
</feature>
<dbReference type="PANTHER" id="PTHR12897:SF4">
    <property type="entry name" value="REGULATOR OF MON1-CCZ1 COMPLEX"/>
    <property type="match status" value="1"/>
</dbReference>
<dbReference type="InterPro" id="IPR009755">
    <property type="entry name" value="RMC1_C"/>
</dbReference>
<evidence type="ECO:0000256" key="1">
    <source>
        <dbReference type="SAM" id="MobiDB-lite"/>
    </source>
</evidence>
<dbReference type="Proteomes" id="UP001648503">
    <property type="component" value="Unassembled WGS sequence"/>
</dbReference>
<evidence type="ECO:0000259" key="2">
    <source>
        <dbReference type="Pfam" id="PF07035"/>
    </source>
</evidence>
<feature type="compositionally biased region" description="Polar residues" evidence="1">
    <location>
        <begin position="84"/>
        <end position="97"/>
    </location>
</feature>
<protein>
    <recommendedName>
        <fullName evidence="6">Mic1 domain-containing protein</fullName>
    </recommendedName>
</protein>
<evidence type="ECO:0008006" key="6">
    <source>
        <dbReference type="Google" id="ProtNLM"/>
    </source>
</evidence>
<dbReference type="PANTHER" id="PTHR12897">
    <property type="entry name" value="COLON CANCER-ASSOCIATED PROTEIN MIC1"/>
    <property type="match status" value="1"/>
</dbReference>
<accession>A0ABQ8F8A3</accession>
<feature type="domain" description="Mic1" evidence="2">
    <location>
        <begin position="594"/>
        <end position="790"/>
    </location>
</feature>
<dbReference type="Pfam" id="PF21029">
    <property type="entry name" value="RMC1_N"/>
    <property type="match status" value="1"/>
</dbReference>
<dbReference type="InterPro" id="IPR040371">
    <property type="entry name" value="RMC1"/>
</dbReference>
<sequence length="852" mass="96079">MIEPSALPRRNSRPPLFQLQQVCTFRPAVESALVFVDATAPQSHLLVLRDDHQVELVEALLELGSGAVEVLEHQASEQVDEQSVCGNDTTDKSSTANPPGYNALTAATSDTGDTVAAGDDTGRTHVDVLASTIANLSCQSVGEESSSIITSTPQALHDAQINNGSASALRSISDIRFSVKHTGHLRQLKLSSDRMFIGILQSAKHFELRHALMPFDQPPLYVINRDWKISDAILGFEWTFSNEFICVTSTGIELYMYSKTKHTFFSRYSITSRIAWYIYSPEANIIITNSGTLTLTLHQLKPSSRFSQLPKLKLDHHKPLHPNKTDFSDSRGISRKQVAIVNLYGQYYISFINTFIDIPSMSLYRLVQSKTWRVVYLLDLVERGLFCLSVWDNLLIVHNLLAKYSFIFDVLSSNTSKKLVGPQAALFTLLDSSSAVDEGQQTSWACYAPDLILSATLGVLSRISLRTRELRDEMERFNQHDDDIALEVLRMLIRRTDPSACLLTLDTVRRLMDQKVELRFLRRAFDVLNQPVLRPRSLLSKNESTLSLRRQRIHHMHKSGSISLSDISDSSTSSASNLTRHHLCDSSFDGVSEDTSRITTTEGISGHFLPRRSKRDLHSKRSPTRIEISQEDMLAIVFLGYLDENFLEKQYLASCLLEYMYSLESLNNHIDPSIEELLVDTLIECSEFQQVYQFIQMGVITMSVKIAQTVLRHRDDFPAFSGLAFEAFEMLGADDDAIGCLILQEKLLQAVEYAMNRNCVHLLPRYALLDTAYTSANQTLFLNIYRAMEECGYIPNIDMADGMHIHSDPLILEGQGMLCRSPDAESSLKRFVSVYRELWSPRIDMETLQGEL</sequence>
<dbReference type="EMBL" id="JAFCIX010000341">
    <property type="protein sequence ID" value="KAH6593964.1"/>
    <property type="molecule type" value="Genomic_DNA"/>
</dbReference>
<name>A0ABQ8F8A3_9FUNG</name>
<evidence type="ECO:0000259" key="3">
    <source>
        <dbReference type="Pfam" id="PF21029"/>
    </source>
</evidence>
<organism evidence="4 5">
    <name type="scientific">Batrachochytrium salamandrivorans</name>
    <dbReference type="NCBI Taxonomy" id="1357716"/>
    <lineage>
        <taxon>Eukaryota</taxon>
        <taxon>Fungi</taxon>
        <taxon>Fungi incertae sedis</taxon>
        <taxon>Chytridiomycota</taxon>
        <taxon>Chytridiomycota incertae sedis</taxon>
        <taxon>Chytridiomycetes</taxon>
        <taxon>Rhizophydiales</taxon>
        <taxon>Rhizophydiales incertae sedis</taxon>
        <taxon>Batrachochytrium</taxon>
    </lineage>
</organism>
<keyword evidence="5" id="KW-1185">Reference proteome</keyword>
<comment type="caution">
    <text evidence="4">The sequence shown here is derived from an EMBL/GenBank/DDBJ whole genome shotgun (WGS) entry which is preliminary data.</text>
</comment>